<organism evidence="9 10">
    <name type="scientific">Pristionchus mayeri</name>
    <dbReference type="NCBI Taxonomy" id="1317129"/>
    <lineage>
        <taxon>Eukaryota</taxon>
        <taxon>Metazoa</taxon>
        <taxon>Ecdysozoa</taxon>
        <taxon>Nematoda</taxon>
        <taxon>Chromadorea</taxon>
        <taxon>Rhabditida</taxon>
        <taxon>Rhabditina</taxon>
        <taxon>Diplogasteromorpha</taxon>
        <taxon>Diplogasteroidea</taxon>
        <taxon>Neodiplogasteridae</taxon>
        <taxon>Pristionchus</taxon>
    </lineage>
</organism>
<evidence type="ECO:0000259" key="8">
    <source>
        <dbReference type="Pfam" id="PF04116"/>
    </source>
</evidence>
<dbReference type="InterPro" id="IPR006694">
    <property type="entry name" value="Fatty_acid_hydroxylase"/>
</dbReference>
<evidence type="ECO:0000256" key="6">
    <source>
        <dbReference type="ARBA" id="ARBA00023136"/>
    </source>
</evidence>
<feature type="transmembrane region" description="Helical" evidence="7">
    <location>
        <begin position="443"/>
        <end position="460"/>
    </location>
</feature>
<dbReference type="GO" id="GO:0016020">
    <property type="term" value="C:membrane"/>
    <property type="evidence" value="ECO:0007669"/>
    <property type="project" value="GOC"/>
</dbReference>
<comment type="caution">
    <text evidence="9">The sequence shown here is derived from an EMBL/GenBank/DDBJ whole genome shotgun (WGS) entry which is preliminary data.</text>
</comment>
<keyword evidence="4" id="KW-0560">Oxidoreductase</keyword>
<dbReference type="PANTHER" id="PTHR21624:SF1">
    <property type="entry name" value="ALKYLGLYCEROL MONOOXYGENASE"/>
    <property type="match status" value="1"/>
</dbReference>
<comment type="subcellular location">
    <subcellularLocation>
        <location evidence="1">Endomembrane system</location>
        <topology evidence="1">Multi-pass membrane protein</topology>
    </subcellularLocation>
</comment>
<evidence type="ECO:0000313" key="9">
    <source>
        <dbReference type="EMBL" id="GMR34458.1"/>
    </source>
</evidence>
<reference evidence="10" key="1">
    <citation type="submission" date="2022-10" db="EMBL/GenBank/DDBJ databases">
        <title>Genome assembly of Pristionchus species.</title>
        <authorList>
            <person name="Yoshida K."/>
            <person name="Sommer R.J."/>
        </authorList>
    </citation>
    <scope>NUCLEOTIDE SEQUENCE [LARGE SCALE GENOMIC DNA]</scope>
    <source>
        <strain evidence="10">RS5460</strain>
    </source>
</reference>
<feature type="domain" description="Fatty acid hydroxylase" evidence="8">
    <location>
        <begin position="117"/>
        <end position="249"/>
    </location>
</feature>
<proteinExistence type="predicted"/>
<protein>
    <recommendedName>
        <fullName evidence="8">Fatty acid hydroxylase domain-containing protein</fullName>
    </recommendedName>
</protein>
<evidence type="ECO:0000256" key="5">
    <source>
        <dbReference type="ARBA" id="ARBA00023098"/>
    </source>
</evidence>
<feature type="transmembrane region" description="Helical" evidence="7">
    <location>
        <begin position="388"/>
        <end position="406"/>
    </location>
</feature>
<dbReference type="AlphaFoldDB" id="A0AAN5C2F4"/>
<dbReference type="GO" id="GO:0005783">
    <property type="term" value="C:endoplasmic reticulum"/>
    <property type="evidence" value="ECO:0007669"/>
    <property type="project" value="TreeGrafter"/>
</dbReference>
<sequence length="474" mass="54906">TFFSVTMWGSVLESFHWQNLGYLFYFADPWKLQSYTTVEEIPQYIELAKSWMLLLISLEMLVNTESYSFPDTITSVCAGLSSMQMKIQGLTITAFLYPYVWQYLHIVELSPGSLSSWIICFLFQDLVYYLGHRGIHEWGFLWGFHAPHHSSEHYNLSTAIRQGSIQEIAMMFFDFMQAVVVPPTMYIPHKALNILYQFWIHTEQMPYLGPLEYVLNTPSSHRVHHGRNPYCIDRNYGATLIIWDRIFGTYAKERPEEPVVYGLVTPSDTFNQLRLQTAEFKYYLFTKPFLKNEDGTDMFPGWALKIKTMFAPPGAYPGTETKRFFLWHCMKDNEEGIPAINKADVIPFYNNVGAFAKLYHITQFVAVLFINFTTVLNPEYTPSSSYDALIVYIIVAWTIQSFGYYFDHEYPFSIKFDIARLVFIAAVCTLFPNTVHANLMQPYALISLGVLAVAFFTRNVPGQREAAKLRSHQE</sequence>
<evidence type="ECO:0000256" key="4">
    <source>
        <dbReference type="ARBA" id="ARBA00023002"/>
    </source>
</evidence>
<evidence type="ECO:0000256" key="1">
    <source>
        <dbReference type="ARBA" id="ARBA00004127"/>
    </source>
</evidence>
<keyword evidence="6 7" id="KW-0472">Membrane</keyword>
<dbReference type="GO" id="GO:0050479">
    <property type="term" value="F:glyceryl-ether monooxygenase activity"/>
    <property type="evidence" value="ECO:0007669"/>
    <property type="project" value="TreeGrafter"/>
</dbReference>
<keyword evidence="5" id="KW-0443">Lipid metabolism</keyword>
<keyword evidence="2 7" id="KW-0812">Transmembrane</keyword>
<dbReference type="EMBL" id="BTRK01000002">
    <property type="protein sequence ID" value="GMR34458.1"/>
    <property type="molecule type" value="Genomic_DNA"/>
</dbReference>
<dbReference type="GO" id="GO:0008610">
    <property type="term" value="P:lipid biosynthetic process"/>
    <property type="evidence" value="ECO:0007669"/>
    <property type="project" value="InterPro"/>
</dbReference>
<keyword evidence="3 7" id="KW-1133">Transmembrane helix</keyword>
<dbReference type="Pfam" id="PF04116">
    <property type="entry name" value="FA_hydroxylase"/>
    <property type="match status" value="1"/>
</dbReference>
<keyword evidence="10" id="KW-1185">Reference proteome</keyword>
<feature type="non-terminal residue" evidence="9">
    <location>
        <position position="1"/>
    </location>
</feature>
<feature type="transmembrane region" description="Helical" evidence="7">
    <location>
        <begin position="358"/>
        <end position="376"/>
    </location>
</feature>
<dbReference type="GO" id="GO:0005506">
    <property type="term" value="F:iron ion binding"/>
    <property type="evidence" value="ECO:0007669"/>
    <property type="project" value="InterPro"/>
</dbReference>
<name>A0AAN5C2F4_9BILA</name>
<dbReference type="InterPro" id="IPR051689">
    <property type="entry name" value="Sterol_desaturase/TMEM195"/>
</dbReference>
<dbReference type="Proteomes" id="UP001328107">
    <property type="component" value="Unassembled WGS sequence"/>
</dbReference>
<evidence type="ECO:0000256" key="3">
    <source>
        <dbReference type="ARBA" id="ARBA00022989"/>
    </source>
</evidence>
<evidence type="ECO:0000256" key="7">
    <source>
        <dbReference type="SAM" id="Phobius"/>
    </source>
</evidence>
<dbReference type="GO" id="GO:0006643">
    <property type="term" value="P:membrane lipid metabolic process"/>
    <property type="evidence" value="ECO:0007669"/>
    <property type="project" value="TreeGrafter"/>
</dbReference>
<accession>A0AAN5C2F4</accession>
<gene>
    <name evidence="9" type="ORF">PMAYCL1PPCAC_04653</name>
</gene>
<evidence type="ECO:0000256" key="2">
    <source>
        <dbReference type="ARBA" id="ARBA00022692"/>
    </source>
</evidence>
<dbReference type="PANTHER" id="PTHR21624">
    <property type="entry name" value="STEROL DESATURASE-RELATED PROTEIN"/>
    <property type="match status" value="1"/>
</dbReference>
<evidence type="ECO:0000313" key="10">
    <source>
        <dbReference type="Proteomes" id="UP001328107"/>
    </source>
</evidence>